<evidence type="ECO:0000256" key="8">
    <source>
        <dbReference type="RuleBase" id="RU003346"/>
    </source>
</evidence>
<feature type="transmembrane region" description="Helical" evidence="9">
    <location>
        <begin position="383"/>
        <end position="406"/>
    </location>
</feature>
<dbReference type="FunFam" id="1.20.1250.20:FF:000134">
    <property type="entry name" value="MFS sugar transporter protein"/>
    <property type="match status" value="1"/>
</dbReference>
<feature type="transmembrane region" description="Helical" evidence="9">
    <location>
        <begin position="159"/>
        <end position="176"/>
    </location>
</feature>
<keyword evidence="12" id="KW-1185">Reference proteome</keyword>
<evidence type="ECO:0000256" key="2">
    <source>
        <dbReference type="ARBA" id="ARBA00010992"/>
    </source>
</evidence>
<comment type="similarity">
    <text evidence="2 8">Belongs to the major facilitator superfamily. Sugar transporter (TC 2.A.1.1) family.</text>
</comment>
<dbReference type="Pfam" id="PF00083">
    <property type="entry name" value="Sugar_tr"/>
    <property type="match status" value="1"/>
</dbReference>
<dbReference type="InterPro" id="IPR050360">
    <property type="entry name" value="MFS_Sugar_Transporters"/>
</dbReference>
<dbReference type="EMBL" id="KN819343">
    <property type="protein sequence ID" value="KIJ14421.1"/>
    <property type="molecule type" value="Genomic_DNA"/>
</dbReference>
<feature type="transmembrane region" description="Helical" evidence="9">
    <location>
        <begin position="196"/>
        <end position="213"/>
    </location>
</feature>
<evidence type="ECO:0000313" key="11">
    <source>
        <dbReference type="EMBL" id="KIJ14421.1"/>
    </source>
</evidence>
<accession>A0A0C9U5D8</accession>
<keyword evidence="11" id="KW-0413">Isomerase</keyword>
<feature type="transmembrane region" description="Helical" evidence="9">
    <location>
        <begin position="16"/>
        <end position="43"/>
    </location>
</feature>
<name>A0A0C9U5D8_PAXIN</name>
<feature type="transmembrane region" description="Helical" evidence="9">
    <location>
        <begin position="63"/>
        <end position="84"/>
    </location>
</feature>
<dbReference type="InterPro" id="IPR020846">
    <property type="entry name" value="MFS_dom"/>
</dbReference>
<feature type="transmembrane region" description="Helical" evidence="9">
    <location>
        <begin position="126"/>
        <end position="147"/>
    </location>
</feature>
<dbReference type="AlphaFoldDB" id="A0A0C9U5D8"/>
<dbReference type="Gene3D" id="1.20.1250.20">
    <property type="entry name" value="MFS general substrate transporter like domains"/>
    <property type="match status" value="2"/>
</dbReference>
<dbReference type="InterPro" id="IPR003663">
    <property type="entry name" value="Sugar/inositol_transpt"/>
</dbReference>
<keyword evidence="4 9" id="KW-0812">Transmembrane</keyword>
<gene>
    <name evidence="11" type="ORF">PAXINDRAFT_169798</name>
</gene>
<reference evidence="12" key="2">
    <citation type="submission" date="2015-01" db="EMBL/GenBank/DDBJ databases">
        <title>Evolutionary Origins and Diversification of the Mycorrhizal Mutualists.</title>
        <authorList>
            <consortium name="DOE Joint Genome Institute"/>
            <consortium name="Mycorrhizal Genomics Consortium"/>
            <person name="Kohler A."/>
            <person name="Kuo A."/>
            <person name="Nagy L.G."/>
            <person name="Floudas D."/>
            <person name="Copeland A."/>
            <person name="Barry K.W."/>
            <person name="Cichocki N."/>
            <person name="Veneault-Fourrey C."/>
            <person name="LaButti K."/>
            <person name="Lindquist E.A."/>
            <person name="Lipzen A."/>
            <person name="Lundell T."/>
            <person name="Morin E."/>
            <person name="Murat C."/>
            <person name="Riley R."/>
            <person name="Ohm R."/>
            <person name="Sun H."/>
            <person name="Tunlid A."/>
            <person name="Henrissat B."/>
            <person name="Grigoriev I.V."/>
            <person name="Hibbett D.S."/>
            <person name="Martin F."/>
        </authorList>
    </citation>
    <scope>NUCLEOTIDE SEQUENCE [LARGE SCALE GENOMIC DNA]</scope>
    <source>
        <strain evidence="12">ATCC 200175</strain>
    </source>
</reference>
<feature type="transmembrane region" description="Helical" evidence="9">
    <location>
        <begin position="418"/>
        <end position="435"/>
    </location>
</feature>
<dbReference type="GO" id="GO:0005351">
    <property type="term" value="F:carbohydrate:proton symporter activity"/>
    <property type="evidence" value="ECO:0007669"/>
    <property type="project" value="TreeGrafter"/>
</dbReference>
<keyword evidence="6 9" id="KW-0472">Membrane</keyword>
<evidence type="ECO:0000259" key="10">
    <source>
        <dbReference type="PROSITE" id="PS50850"/>
    </source>
</evidence>
<dbReference type="InterPro" id="IPR005829">
    <property type="entry name" value="Sugar_transporter_CS"/>
</dbReference>
<dbReference type="InterPro" id="IPR005828">
    <property type="entry name" value="MFS_sugar_transport-like"/>
</dbReference>
<dbReference type="PROSITE" id="PS50850">
    <property type="entry name" value="MFS"/>
    <property type="match status" value="1"/>
</dbReference>
<dbReference type="PROSITE" id="PS00217">
    <property type="entry name" value="SUGAR_TRANSPORT_2"/>
    <property type="match status" value="1"/>
</dbReference>
<evidence type="ECO:0000256" key="1">
    <source>
        <dbReference type="ARBA" id="ARBA00004141"/>
    </source>
</evidence>
<feature type="transmembrane region" description="Helical" evidence="9">
    <location>
        <begin position="328"/>
        <end position="345"/>
    </location>
</feature>
<feature type="transmembrane region" description="Helical" evidence="9">
    <location>
        <begin position="96"/>
        <end position="114"/>
    </location>
</feature>
<comment type="catalytic activity">
    <reaction evidence="7">
        <text>myo-inositol(out) + H(+)(out) = myo-inositol(in) + H(+)(in)</text>
        <dbReference type="Rhea" id="RHEA:60364"/>
        <dbReference type="ChEBI" id="CHEBI:15378"/>
        <dbReference type="ChEBI" id="CHEBI:17268"/>
    </reaction>
</comment>
<dbReference type="PANTHER" id="PTHR48022:SF81">
    <property type="entry name" value="MAJOR FACILITATOR SUPERFAMILY (MFS) PROFILE DOMAIN-CONTAINING PROTEIN"/>
    <property type="match status" value="1"/>
</dbReference>
<dbReference type="PROSITE" id="PS00216">
    <property type="entry name" value="SUGAR_TRANSPORT_1"/>
    <property type="match status" value="1"/>
</dbReference>
<keyword evidence="5 9" id="KW-1133">Transmembrane helix</keyword>
<dbReference type="PRINTS" id="PR00171">
    <property type="entry name" value="SUGRTRNSPORT"/>
</dbReference>
<dbReference type="Proteomes" id="UP000053647">
    <property type="component" value="Unassembled WGS sequence"/>
</dbReference>
<keyword evidence="3 8" id="KW-0813">Transport</keyword>
<feature type="transmembrane region" description="Helical" evidence="9">
    <location>
        <begin position="447"/>
        <end position="468"/>
    </location>
</feature>
<proteinExistence type="inferred from homology"/>
<feature type="transmembrane region" description="Helical" evidence="9">
    <location>
        <begin position="351"/>
        <end position="371"/>
    </location>
</feature>
<organism evidence="11 12">
    <name type="scientific">Paxillus involutus ATCC 200175</name>
    <dbReference type="NCBI Taxonomy" id="664439"/>
    <lineage>
        <taxon>Eukaryota</taxon>
        <taxon>Fungi</taxon>
        <taxon>Dikarya</taxon>
        <taxon>Basidiomycota</taxon>
        <taxon>Agaricomycotina</taxon>
        <taxon>Agaricomycetes</taxon>
        <taxon>Agaricomycetidae</taxon>
        <taxon>Boletales</taxon>
        <taxon>Paxilineae</taxon>
        <taxon>Paxillaceae</taxon>
        <taxon>Paxillus</taxon>
    </lineage>
</organism>
<evidence type="ECO:0000256" key="9">
    <source>
        <dbReference type="SAM" id="Phobius"/>
    </source>
</evidence>
<dbReference type="PANTHER" id="PTHR48022">
    <property type="entry name" value="PLASTIDIC GLUCOSE TRANSPORTER 4"/>
    <property type="match status" value="1"/>
</dbReference>
<evidence type="ECO:0000256" key="6">
    <source>
        <dbReference type="ARBA" id="ARBA00023136"/>
    </source>
</evidence>
<evidence type="ECO:0000313" key="12">
    <source>
        <dbReference type="Proteomes" id="UP000053647"/>
    </source>
</evidence>
<evidence type="ECO:0000256" key="7">
    <source>
        <dbReference type="ARBA" id="ARBA00049119"/>
    </source>
</evidence>
<comment type="subcellular location">
    <subcellularLocation>
        <location evidence="1">Membrane</location>
        <topology evidence="1">Multi-pass membrane protein</topology>
    </subcellularLocation>
</comment>
<feature type="domain" description="Major facilitator superfamily (MFS) profile" evidence="10">
    <location>
        <begin position="19"/>
        <end position="472"/>
    </location>
</feature>
<dbReference type="InterPro" id="IPR036259">
    <property type="entry name" value="MFS_trans_sf"/>
</dbReference>
<sequence length="563" mass="60807">MNLKKELDELIQYRNAYFLAFAATTGYVCFGWDIGLIGGVLALPSFQQYFGLDKESPAASAALSGNIVSVLQAGGFFGAIASSWFASRYGRKPSMLASAVIFVIGSVIQSIVGIGSTPAVGLKVLYFSRFFGGVGVGVMAAIVPTYVSECAPRAIRGRCTGSIEVAVGLGNMLSFWVNYGVALNIPIGELQWRTPIIVQLIPGVLFFIFMLFQPESPRWLVEKGRYEEAAKSLAYIARSDPSSASVQLTLSEIRADFAGRRKLSFVSQFRKMGENKITALRCAIPSILTFLQQWSGTNAINYYAPQIFASLGIASTTASLLATGIYGVVKFVVTCLVLAFVIESWGRKRTLFYGGLAQGLMMLWIGGYAAIHPEPRVVPATYVSIVAIYLYGVFFCIGWGFTPLVLGSEVAPGHLRPAVMSLASGMTWLFTYVIAQITPTMLDRIRWGTYVLFGVASVVMALLVWVGVPETTGVPLEDVKWLFEGRLWVRFVQDAPGGRWVLGGRRAPSVEELKKAEAAGAMVAVGGGGQRSGPGGENGATSYEIDREKMRASVVVVNDPLII</sequence>
<evidence type="ECO:0000256" key="3">
    <source>
        <dbReference type="ARBA" id="ARBA00022448"/>
    </source>
</evidence>
<dbReference type="OrthoDB" id="508119at2759"/>
<evidence type="ECO:0000256" key="4">
    <source>
        <dbReference type="ARBA" id="ARBA00022692"/>
    </source>
</evidence>
<dbReference type="GO" id="GO:0016853">
    <property type="term" value="F:isomerase activity"/>
    <property type="evidence" value="ECO:0007669"/>
    <property type="project" value="UniProtKB-KW"/>
</dbReference>
<reference evidence="11 12" key="1">
    <citation type="submission" date="2014-06" db="EMBL/GenBank/DDBJ databases">
        <authorList>
            <consortium name="DOE Joint Genome Institute"/>
            <person name="Kuo A."/>
            <person name="Kohler A."/>
            <person name="Nagy L.G."/>
            <person name="Floudas D."/>
            <person name="Copeland A."/>
            <person name="Barry K.W."/>
            <person name="Cichocki N."/>
            <person name="Veneault-Fourrey C."/>
            <person name="LaButti K."/>
            <person name="Lindquist E.A."/>
            <person name="Lipzen A."/>
            <person name="Lundell T."/>
            <person name="Morin E."/>
            <person name="Murat C."/>
            <person name="Sun H."/>
            <person name="Tunlid A."/>
            <person name="Henrissat B."/>
            <person name="Grigoriev I.V."/>
            <person name="Hibbett D.S."/>
            <person name="Martin F."/>
            <person name="Nordberg H.P."/>
            <person name="Cantor M.N."/>
            <person name="Hua S.X."/>
        </authorList>
    </citation>
    <scope>NUCLEOTIDE SEQUENCE [LARGE SCALE GENOMIC DNA]</scope>
    <source>
        <strain evidence="11 12">ATCC 200175</strain>
    </source>
</reference>
<dbReference type="NCBIfam" id="TIGR00879">
    <property type="entry name" value="SP"/>
    <property type="match status" value="1"/>
</dbReference>
<protein>
    <submittedName>
        <fullName evidence="11">L-arabinose isomerase</fullName>
    </submittedName>
</protein>
<dbReference type="HOGENOM" id="CLU_001265_30_12_1"/>
<dbReference type="SUPFAM" id="SSF103473">
    <property type="entry name" value="MFS general substrate transporter"/>
    <property type="match status" value="1"/>
</dbReference>
<evidence type="ECO:0000256" key="5">
    <source>
        <dbReference type="ARBA" id="ARBA00022989"/>
    </source>
</evidence>
<dbReference type="GO" id="GO:0016020">
    <property type="term" value="C:membrane"/>
    <property type="evidence" value="ECO:0007669"/>
    <property type="project" value="UniProtKB-SubCell"/>
</dbReference>